<organism evidence="1 2">
    <name type="scientific">Peronospora destructor</name>
    <dbReference type="NCBI Taxonomy" id="86335"/>
    <lineage>
        <taxon>Eukaryota</taxon>
        <taxon>Sar</taxon>
        <taxon>Stramenopiles</taxon>
        <taxon>Oomycota</taxon>
        <taxon>Peronosporomycetes</taxon>
        <taxon>Peronosporales</taxon>
        <taxon>Peronosporaceae</taxon>
        <taxon>Peronospora</taxon>
    </lineage>
</organism>
<protein>
    <recommendedName>
        <fullName evidence="3">CUE domain-containing protein</fullName>
    </recommendedName>
</protein>
<sequence length="232" mass="25796">MASYYARKSTSLRAAKRWLIDEMDTMEALASLRRMRPIDTMASKQKLHVLGEFFPSVTMDVRRDVLVAANYREDVAAAMLDDLTRESVAAAARTQDPTELLFVDLHADEDAASDLADEEDWSEVAAINNGTDAWVVIQNDWEVVDKNGEKVRTFADVLQMAPAATPPIGATTSPKLRPALLSRLSVVEHTATPSCSKTLKEMESDLVLPANELERGVKSFGARKRHMAKHRR</sequence>
<comment type="caution">
    <text evidence="1">The sequence shown here is derived from an EMBL/GenBank/DDBJ whole genome shotgun (WGS) entry which is preliminary data.</text>
</comment>
<dbReference type="Proteomes" id="UP001162029">
    <property type="component" value="Unassembled WGS sequence"/>
</dbReference>
<dbReference type="EMBL" id="CANTFM010001868">
    <property type="protein sequence ID" value="CAI5743434.1"/>
    <property type="molecule type" value="Genomic_DNA"/>
</dbReference>
<proteinExistence type="predicted"/>
<keyword evidence="2" id="KW-1185">Reference proteome</keyword>
<dbReference type="AlphaFoldDB" id="A0AAV0V6X2"/>
<gene>
    <name evidence="1" type="ORF">PDE001_LOCUS8712</name>
</gene>
<evidence type="ECO:0008006" key="3">
    <source>
        <dbReference type="Google" id="ProtNLM"/>
    </source>
</evidence>
<accession>A0AAV0V6X2</accession>
<name>A0AAV0V6X2_9STRA</name>
<reference evidence="1" key="1">
    <citation type="submission" date="2022-12" db="EMBL/GenBank/DDBJ databases">
        <authorList>
            <person name="Webb A."/>
        </authorList>
    </citation>
    <scope>NUCLEOTIDE SEQUENCE</scope>
    <source>
        <strain evidence="1">Pd1</strain>
    </source>
</reference>
<evidence type="ECO:0000313" key="2">
    <source>
        <dbReference type="Proteomes" id="UP001162029"/>
    </source>
</evidence>
<evidence type="ECO:0000313" key="1">
    <source>
        <dbReference type="EMBL" id="CAI5743434.1"/>
    </source>
</evidence>